<dbReference type="PANTHER" id="PTHR33488:SF2">
    <property type="entry name" value="EARLY ENDOSOME ANTIGEN 1-LIKE"/>
    <property type="match status" value="1"/>
</dbReference>
<gene>
    <name evidence="2" type="ORF">CPB83DRAFT_848758</name>
</gene>
<evidence type="ECO:0000313" key="3">
    <source>
        <dbReference type="Proteomes" id="UP000807306"/>
    </source>
</evidence>
<evidence type="ECO:0000256" key="1">
    <source>
        <dbReference type="SAM" id="MobiDB-lite"/>
    </source>
</evidence>
<evidence type="ECO:0000313" key="2">
    <source>
        <dbReference type="EMBL" id="KAF9531796.1"/>
    </source>
</evidence>
<dbReference type="EMBL" id="MU157834">
    <property type="protein sequence ID" value="KAF9531796.1"/>
    <property type="molecule type" value="Genomic_DNA"/>
</dbReference>
<protein>
    <submittedName>
        <fullName evidence="2">Uncharacterized protein</fullName>
    </submittedName>
</protein>
<reference evidence="2" key="1">
    <citation type="submission" date="2020-11" db="EMBL/GenBank/DDBJ databases">
        <authorList>
            <consortium name="DOE Joint Genome Institute"/>
            <person name="Ahrendt S."/>
            <person name="Riley R."/>
            <person name="Andreopoulos W."/>
            <person name="Labutti K."/>
            <person name="Pangilinan J."/>
            <person name="Ruiz-Duenas F.J."/>
            <person name="Barrasa J.M."/>
            <person name="Sanchez-Garcia M."/>
            <person name="Camarero S."/>
            <person name="Miyauchi S."/>
            <person name="Serrano A."/>
            <person name="Linde D."/>
            <person name="Babiker R."/>
            <person name="Drula E."/>
            <person name="Ayuso-Fernandez I."/>
            <person name="Pacheco R."/>
            <person name="Padilla G."/>
            <person name="Ferreira P."/>
            <person name="Barriuso J."/>
            <person name="Kellner H."/>
            <person name="Castanera R."/>
            <person name="Alfaro M."/>
            <person name="Ramirez L."/>
            <person name="Pisabarro A.G."/>
            <person name="Kuo A."/>
            <person name="Tritt A."/>
            <person name="Lipzen A."/>
            <person name="He G."/>
            <person name="Yan M."/>
            <person name="Ng V."/>
            <person name="Cullen D."/>
            <person name="Martin F."/>
            <person name="Rosso M.-N."/>
            <person name="Henrissat B."/>
            <person name="Hibbett D."/>
            <person name="Martinez A.T."/>
            <person name="Grigoriev I.V."/>
        </authorList>
    </citation>
    <scope>NUCLEOTIDE SEQUENCE</scope>
    <source>
        <strain evidence="2">CBS 506.95</strain>
    </source>
</reference>
<dbReference type="AlphaFoldDB" id="A0A9P6JSZ1"/>
<comment type="caution">
    <text evidence="2">The sequence shown here is derived from an EMBL/GenBank/DDBJ whole genome shotgun (WGS) entry which is preliminary data.</text>
</comment>
<proteinExistence type="predicted"/>
<dbReference type="PANTHER" id="PTHR33488">
    <property type="entry name" value="ZGC:162509"/>
    <property type="match status" value="1"/>
</dbReference>
<feature type="region of interest" description="Disordered" evidence="1">
    <location>
        <begin position="286"/>
        <end position="307"/>
    </location>
</feature>
<sequence length="690" mass="76074">MTDALMPTTTVGQETSLSTAGVFHEISLGSWDSLDKADLLLAAPSTICVLADLLFCCTREDVVLSITQTNKYQFFEAGSTMKSSTSKVVHQGFEAMLTSFESMQTTLGLCETITDHADTILELAGYFNPLVRSEDFDFAIEESMQQIATQVQSIVTASERVSSTFHLTAEMIGEFLEVLTYTFDVTAAEQRSMAGKFKVFESKEKGARTFRDGLDKHADELKKTFEEDLERYEKRIKEIPSGSEVMATNLAQLALDDLEIVGSLALVAVSKNPLGLKKTWDSFSKSVDSYQPKESSDDGKPARESAEDMRIRLKQLSQLSNTTLLEAHFLSFCGLILQKGLEAELKWDDIPSITKDILPLLQVELELANDAVEVSFKAASGRSITWDPKQIRGLIEDGIQLCKDLDAVNKSRNPDKSKTAIATIKRLSSSIRKINNSRNVLAGVLGLPRPSKKVDGTKKEKQVELAGDKALNLSIQAMKTSQGALDTSRVLYEDSLNSLFKSNRELIDLIGKTESTKVRGAQAQTLLKSMAAPVAFLSQMHVSFYSILSLFGSLKNLVQLYIKVYDSSIKEGISLVIRMQNLLMADDKDIPALIDAHRTKVLGWAKASQTMVTDLVTAEREAKLVAIKKRIEEMSNQIKKAEIQAAKSGGGPALSNSDEDMKVAEEFQRAYFKPSDVPMKQAKRVLASFG</sequence>
<keyword evidence="3" id="KW-1185">Reference proteome</keyword>
<feature type="compositionally biased region" description="Basic and acidic residues" evidence="1">
    <location>
        <begin position="294"/>
        <end position="307"/>
    </location>
</feature>
<organism evidence="2 3">
    <name type="scientific">Crepidotus variabilis</name>
    <dbReference type="NCBI Taxonomy" id="179855"/>
    <lineage>
        <taxon>Eukaryota</taxon>
        <taxon>Fungi</taxon>
        <taxon>Dikarya</taxon>
        <taxon>Basidiomycota</taxon>
        <taxon>Agaricomycotina</taxon>
        <taxon>Agaricomycetes</taxon>
        <taxon>Agaricomycetidae</taxon>
        <taxon>Agaricales</taxon>
        <taxon>Agaricineae</taxon>
        <taxon>Crepidotaceae</taxon>
        <taxon>Crepidotus</taxon>
    </lineage>
</organism>
<name>A0A9P6JSZ1_9AGAR</name>
<accession>A0A9P6JSZ1</accession>
<dbReference type="Proteomes" id="UP000807306">
    <property type="component" value="Unassembled WGS sequence"/>
</dbReference>